<gene>
    <name evidence="5" type="ORF">CAY53_09920</name>
</gene>
<evidence type="ECO:0008006" key="7">
    <source>
        <dbReference type="Google" id="ProtNLM"/>
    </source>
</evidence>
<reference evidence="5 6" key="1">
    <citation type="journal article" date="2018" name="MBio">
        <title>Insights into the evolution of host association through the isolation and characterization of a novel human periodontal pathobiont, Desulfobulbus oralis.</title>
        <authorList>
            <person name="Cross K.L."/>
            <person name="Chirania P."/>
            <person name="Xiong W."/>
            <person name="Beall C.J."/>
            <person name="Elkins J.G."/>
            <person name="Giannone R.J."/>
            <person name="Griffen A.L."/>
            <person name="Guss A.M."/>
            <person name="Hettich R.L."/>
            <person name="Joshi S.S."/>
            <person name="Mokrzan E.M."/>
            <person name="Martin R.K."/>
            <person name="Zhulin I.B."/>
            <person name="Leys E.J."/>
            <person name="Podar M."/>
        </authorList>
    </citation>
    <scope>NUCLEOTIDE SEQUENCE [LARGE SCALE GENOMIC DNA]</scope>
    <source>
        <strain evidence="5 6">ORNL</strain>
    </source>
</reference>
<dbReference type="InterPro" id="IPR028098">
    <property type="entry name" value="Glyco_trans_4-like_N"/>
</dbReference>
<feature type="domain" description="Glycosyl transferase family 1" evidence="3">
    <location>
        <begin position="215"/>
        <end position="366"/>
    </location>
</feature>
<dbReference type="Pfam" id="PF00534">
    <property type="entry name" value="Glycos_transf_1"/>
    <property type="match status" value="1"/>
</dbReference>
<keyword evidence="1" id="KW-0328">Glycosyltransferase</keyword>
<dbReference type="PANTHER" id="PTHR12526">
    <property type="entry name" value="GLYCOSYLTRANSFERASE"/>
    <property type="match status" value="1"/>
</dbReference>
<protein>
    <recommendedName>
        <fullName evidence="7">Glycosyltransferase subfamily 4-like N-terminal domain-containing protein</fullName>
    </recommendedName>
</protein>
<dbReference type="GO" id="GO:0016757">
    <property type="term" value="F:glycosyltransferase activity"/>
    <property type="evidence" value="ECO:0007669"/>
    <property type="project" value="UniProtKB-KW"/>
</dbReference>
<dbReference type="Gene3D" id="3.40.50.2000">
    <property type="entry name" value="Glycogen Phosphorylase B"/>
    <property type="match status" value="2"/>
</dbReference>
<dbReference type="InterPro" id="IPR001296">
    <property type="entry name" value="Glyco_trans_1"/>
</dbReference>
<dbReference type="SUPFAM" id="SSF53756">
    <property type="entry name" value="UDP-Glycosyltransferase/glycogen phosphorylase"/>
    <property type="match status" value="1"/>
</dbReference>
<sequence>MSTPAQIPRDVLVLAPQPFFQERGTPIAVRLLVEELADAGYTVDLLTFHEGEPFAYPGVELLRTPALPGLVGLKPGFSLKKLVCDLLMLCSAVPLLKKRRYCVVHAVEESVFIAQLLASLFRVPFLYDMDSLLSQQLGNKFPVLQRGMGLLRWFEKQAMRQSSGVLAVCASLQERARQEAPAVPAAVLEDINLADVPATVPTEIRDRCGIQGCLLMYVGNLESYQGIDLLLSAFAGLPQDNSGLVIIGGRKEDIAAYSQKSRALGIGERVHFLGPRPVGELGLCLAQADILLSPRIQGSNTPMKIYSYLASGKPVIATRLPTHTQVLDSSIALLCAPEPEAFAAAMQALIQDAGRRTQLGQAGRERAEARYSRAAYRNKLRNFYLKTVGPPPG</sequence>
<dbReference type="Pfam" id="PF13579">
    <property type="entry name" value="Glyco_trans_4_4"/>
    <property type="match status" value="1"/>
</dbReference>
<evidence type="ECO:0000256" key="2">
    <source>
        <dbReference type="ARBA" id="ARBA00022679"/>
    </source>
</evidence>
<keyword evidence="6" id="KW-1185">Reference proteome</keyword>
<dbReference type="OrthoDB" id="9803091at2"/>
<dbReference type="RefSeq" id="WP_104936973.1">
    <property type="nucleotide sequence ID" value="NZ_CP021255.1"/>
</dbReference>
<dbReference type="CDD" id="cd03801">
    <property type="entry name" value="GT4_PimA-like"/>
    <property type="match status" value="1"/>
</dbReference>
<accession>A0A2L1GPY7</accession>
<dbReference type="AlphaFoldDB" id="A0A2L1GPY7"/>
<evidence type="ECO:0000313" key="6">
    <source>
        <dbReference type="Proteomes" id="UP000239867"/>
    </source>
</evidence>
<dbReference type="Proteomes" id="UP000239867">
    <property type="component" value="Chromosome"/>
</dbReference>
<dbReference type="EMBL" id="CP021255">
    <property type="protein sequence ID" value="AVD71739.1"/>
    <property type="molecule type" value="Genomic_DNA"/>
</dbReference>
<dbReference type="PANTHER" id="PTHR12526:SF510">
    <property type="entry name" value="D-INOSITOL 3-PHOSPHATE GLYCOSYLTRANSFERASE"/>
    <property type="match status" value="1"/>
</dbReference>
<proteinExistence type="predicted"/>
<evidence type="ECO:0000256" key="1">
    <source>
        <dbReference type="ARBA" id="ARBA00022676"/>
    </source>
</evidence>
<evidence type="ECO:0000313" key="5">
    <source>
        <dbReference type="EMBL" id="AVD71739.1"/>
    </source>
</evidence>
<evidence type="ECO:0000259" key="3">
    <source>
        <dbReference type="Pfam" id="PF00534"/>
    </source>
</evidence>
<feature type="domain" description="Glycosyltransferase subfamily 4-like N-terminal" evidence="4">
    <location>
        <begin position="24"/>
        <end position="185"/>
    </location>
</feature>
<keyword evidence="2" id="KW-0808">Transferase</keyword>
<evidence type="ECO:0000259" key="4">
    <source>
        <dbReference type="Pfam" id="PF13579"/>
    </source>
</evidence>
<organism evidence="5 6">
    <name type="scientific">Desulfobulbus oralis</name>
    <dbReference type="NCBI Taxonomy" id="1986146"/>
    <lineage>
        <taxon>Bacteria</taxon>
        <taxon>Pseudomonadati</taxon>
        <taxon>Thermodesulfobacteriota</taxon>
        <taxon>Desulfobulbia</taxon>
        <taxon>Desulfobulbales</taxon>
        <taxon>Desulfobulbaceae</taxon>
        <taxon>Desulfobulbus</taxon>
    </lineage>
</organism>
<dbReference type="KEGG" id="deo:CAY53_09920"/>
<name>A0A2L1GPY7_9BACT</name>